<dbReference type="EMBL" id="JAUTXT010000006">
    <property type="protein sequence ID" value="KAK3677551.1"/>
    <property type="molecule type" value="Genomic_DNA"/>
</dbReference>
<dbReference type="InterPro" id="IPR052523">
    <property type="entry name" value="Trichothecene_AcTrans"/>
</dbReference>
<reference evidence="3" key="1">
    <citation type="submission" date="2023-07" db="EMBL/GenBank/DDBJ databases">
        <title>Black Yeasts Isolated from many extreme environments.</title>
        <authorList>
            <person name="Coleine C."/>
            <person name="Stajich J.E."/>
            <person name="Selbmann L."/>
        </authorList>
    </citation>
    <scope>NUCLEOTIDE SEQUENCE</scope>
    <source>
        <strain evidence="3">CCFEE 5485</strain>
    </source>
</reference>
<dbReference type="PROSITE" id="PS51186">
    <property type="entry name" value="GNAT"/>
    <property type="match status" value="1"/>
</dbReference>
<sequence>MPLELLPMTEADVPDYTDIMWESFGPGVMGLMYPDGYSKEAREHSTQGSLKAWRKRPDRIKKMKVVDTDLPDSAAHHNIVGVAEWLFYPKERTQEQMDQESAEAREGGMPPGANAGMMKDFFGAIGHVKKVHHGTKAHVRLHILATLPDHHRRGVGAMHMKWGFEEADKLGLEVWLEGSPMGTPLYTRSGFETVAMMDFDARKWGSKVDIPHAIMVRPARKL</sequence>
<keyword evidence="4" id="KW-1185">Reference proteome</keyword>
<protein>
    <recommendedName>
        <fullName evidence="2">N-acetyltransferase domain-containing protein</fullName>
    </recommendedName>
</protein>
<evidence type="ECO:0000259" key="2">
    <source>
        <dbReference type="PROSITE" id="PS51186"/>
    </source>
</evidence>
<evidence type="ECO:0000313" key="4">
    <source>
        <dbReference type="Proteomes" id="UP001274830"/>
    </source>
</evidence>
<feature type="domain" description="N-acetyltransferase" evidence="2">
    <location>
        <begin position="3"/>
        <end position="220"/>
    </location>
</feature>
<dbReference type="InterPro" id="IPR000182">
    <property type="entry name" value="GNAT_dom"/>
</dbReference>
<gene>
    <name evidence="3" type="ORF">LTR78_002401</name>
</gene>
<organism evidence="3 4">
    <name type="scientific">Recurvomyces mirabilis</name>
    <dbReference type="NCBI Taxonomy" id="574656"/>
    <lineage>
        <taxon>Eukaryota</taxon>
        <taxon>Fungi</taxon>
        <taxon>Dikarya</taxon>
        <taxon>Ascomycota</taxon>
        <taxon>Pezizomycotina</taxon>
        <taxon>Dothideomycetes</taxon>
        <taxon>Dothideomycetidae</taxon>
        <taxon>Mycosphaerellales</taxon>
        <taxon>Teratosphaeriaceae</taxon>
        <taxon>Recurvomyces</taxon>
    </lineage>
</organism>
<dbReference type="SUPFAM" id="SSF55729">
    <property type="entry name" value="Acyl-CoA N-acyltransferases (Nat)"/>
    <property type="match status" value="1"/>
</dbReference>
<dbReference type="Proteomes" id="UP001274830">
    <property type="component" value="Unassembled WGS sequence"/>
</dbReference>
<proteinExistence type="predicted"/>
<dbReference type="InterPro" id="IPR016181">
    <property type="entry name" value="Acyl_CoA_acyltransferase"/>
</dbReference>
<name>A0AAE1C4E8_9PEZI</name>
<dbReference type="Gene3D" id="3.40.630.30">
    <property type="match status" value="1"/>
</dbReference>
<evidence type="ECO:0000256" key="1">
    <source>
        <dbReference type="SAM" id="MobiDB-lite"/>
    </source>
</evidence>
<evidence type="ECO:0000313" key="3">
    <source>
        <dbReference type="EMBL" id="KAK3677551.1"/>
    </source>
</evidence>
<dbReference type="PANTHER" id="PTHR42791:SF14">
    <property type="entry name" value="N-ACETYLTRANSFERASE DOMAIN-CONTAINING PROTEIN"/>
    <property type="match status" value="1"/>
</dbReference>
<feature type="region of interest" description="Disordered" evidence="1">
    <location>
        <begin position="93"/>
        <end position="112"/>
    </location>
</feature>
<accession>A0AAE1C4E8</accession>
<dbReference type="GO" id="GO:0016747">
    <property type="term" value="F:acyltransferase activity, transferring groups other than amino-acyl groups"/>
    <property type="evidence" value="ECO:0007669"/>
    <property type="project" value="InterPro"/>
</dbReference>
<dbReference type="PANTHER" id="PTHR42791">
    <property type="entry name" value="GNAT FAMILY ACETYLTRANSFERASE"/>
    <property type="match status" value="1"/>
</dbReference>
<dbReference type="AlphaFoldDB" id="A0AAE1C4E8"/>
<comment type="caution">
    <text evidence="3">The sequence shown here is derived from an EMBL/GenBank/DDBJ whole genome shotgun (WGS) entry which is preliminary data.</text>
</comment>
<dbReference type="Pfam" id="PF00583">
    <property type="entry name" value="Acetyltransf_1"/>
    <property type="match status" value="1"/>
</dbReference>